<gene>
    <name evidence="3" type="ORF">HW555_010941</name>
</gene>
<protein>
    <submittedName>
        <fullName evidence="3">Uncharacterized protein</fullName>
    </submittedName>
</protein>
<feature type="compositionally biased region" description="Low complexity" evidence="1">
    <location>
        <begin position="604"/>
        <end position="625"/>
    </location>
</feature>
<evidence type="ECO:0000313" key="3">
    <source>
        <dbReference type="EMBL" id="KAF9409776.1"/>
    </source>
</evidence>
<feature type="region of interest" description="Disordered" evidence="1">
    <location>
        <begin position="115"/>
        <end position="140"/>
    </location>
</feature>
<feature type="region of interest" description="Disordered" evidence="1">
    <location>
        <begin position="536"/>
        <end position="575"/>
    </location>
</feature>
<feature type="region of interest" description="Disordered" evidence="1">
    <location>
        <begin position="593"/>
        <end position="634"/>
    </location>
</feature>
<keyword evidence="2" id="KW-0732">Signal</keyword>
<evidence type="ECO:0000256" key="2">
    <source>
        <dbReference type="SAM" id="SignalP"/>
    </source>
</evidence>
<feature type="chain" id="PRO_5032891338" evidence="2">
    <location>
        <begin position="24"/>
        <end position="712"/>
    </location>
</feature>
<feature type="signal peptide" evidence="2">
    <location>
        <begin position="1"/>
        <end position="23"/>
    </location>
</feature>
<comment type="caution">
    <text evidence="3">The sequence shown here is derived from an EMBL/GenBank/DDBJ whole genome shotgun (WGS) entry which is preliminary data.</text>
</comment>
<keyword evidence="4" id="KW-1185">Reference proteome</keyword>
<dbReference type="EMBL" id="JACKWZ010000299">
    <property type="protein sequence ID" value="KAF9409776.1"/>
    <property type="molecule type" value="Genomic_DNA"/>
</dbReference>
<dbReference type="Proteomes" id="UP000648187">
    <property type="component" value="Unassembled WGS sequence"/>
</dbReference>
<dbReference type="AlphaFoldDB" id="A0A835G661"/>
<reference evidence="3" key="1">
    <citation type="submission" date="2020-08" db="EMBL/GenBank/DDBJ databases">
        <title>Spodoptera exigua strain:BAW_Kor-Di-RS1 Genome sequencing and assembly.</title>
        <authorList>
            <person name="Kim J."/>
            <person name="Nam H.Y."/>
            <person name="Kwon M."/>
            <person name="Choi J.H."/>
            <person name="Cho S.R."/>
            <person name="Kim G.-H."/>
        </authorList>
    </citation>
    <scope>NUCLEOTIDE SEQUENCE</scope>
    <source>
        <strain evidence="3">BAW_Kor-Di-RS1</strain>
        <tissue evidence="3">Whole-body</tissue>
    </source>
</reference>
<proteinExistence type="predicted"/>
<accession>A0A835G661</accession>
<evidence type="ECO:0000313" key="4">
    <source>
        <dbReference type="Proteomes" id="UP000648187"/>
    </source>
</evidence>
<evidence type="ECO:0000256" key="1">
    <source>
        <dbReference type="SAM" id="MobiDB-lite"/>
    </source>
</evidence>
<sequence length="712" mass="82195">MRLTVQMKAAAILLIFHITATRTAKNNAPSVHEIINEQSRIDDKRPLSYGNPLAGNSQQNAKLHAQHQQAMFNAERIRQHRAQIQRWNAQPQQGDSYMRAYHESQENHQLALEQMQATQREKKPKQRQERTHLRSRPSLDPVKLTRADAVDKNRNHRSYGSVYYNNVQPKHKVNTSPGTTYDQGVTIKPNGNIGLNNLEKEQTGLYTEVSPSKTQYVYPKLYHQMHSYQSADDISALNNLLSKTPQEQVSELNTLTHMNQEYGKDNLETPIDLYFYLNNPNGLNIVNDNKIKYNVDNAYAGPYATEYVNYNDHKPITEEVDDIEEDKVPNLKFQPIPQTPTVMPHVFEDPTTAKSNYYKIEVEQTISGNLHGNEFPVPHKPSYGAVKYEKPLNIYHQEASTEGIKYLQAQQAGVQHLSQDGTGVSAYGDDDVSIKRRVKRQLDTTLFILGNETLVQNGNHSKANITSLSLNNTEFKGKSYDNIALGSDINETLPSSEEWKRYRSFNNFDSTFQFAGEAKDYDYYEDENKDYAYESDYDSDYEFNPPDLDYPAPNSFKRPVTFTRPPRPRNFANHNLDAQNSFSNRFSNFKHPNYNDFHSDPSDDYAPSDSYGPPGYGQSYGPPKSQFRPHKPQYSEVSSLIDSLEPVYMLTESQLKDIVNQRHVNVQHLDVFQYPSLTKPKHRYPRRNKKHRQNRRPNKLGKFRKLHKLIQY</sequence>
<name>A0A835G661_SPOEX</name>
<organism evidence="3 4">
    <name type="scientific">Spodoptera exigua</name>
    <name type="common">Beet armyworm</name>
    <name type="synonym">Noctua fulgens</name>
    <dbReference type="NCBI Taxonomy" id="7107"/>
    <lineage>
        <taxon>Eukaryota</taxon>
        <taxon>Metazoa</taxon>
        <taxon>Ecdysozoa</taxon>
        <taxon>Arthropoda</taxon>
        <taxon>Hexapoda</taxon>
        <taxon>Insecta</taxon>
        <taxon>Pterygota</taxon>
        <taxon>Neoptera</taxon>
        <taxon>Endopterygota</taxon>
        <taxon>Lepidoptera</taxon>
        <taxon>Glossata</taxon>
        <taxon>Ditrysia</taxon>
        <taxon>Noctuoidea</taxon>
        <taxon>Noctuidae</taxon>
        <taxon>Amphipyrinae</taxon>
        <taxon>Spodoptera</taxon>
    </lineage>
</organism>